<evidence type="ECO:0000256" key="2">
    <source>
        <dbReference type="SAM" id="MobiDB-lite"/>
    </source>
</evidence>
<dbReference type="PANTHER" id="PTHR13199:SF11">
    <property type="entry name" value="PROTEIN ATOSSA"/>
    <property type="match status" value="1"/>
</dbReference>
<proteinExistence type="inferred from homology"/>
<evidence type="ECO:0000259" key="3">
    <source>
        <dbReference type="SMART" id="SM01177"/>
    </source>
</evidence>
<dbReference type="InterPro" id="IPR033473">
    <property type="entry name" value="Atos-like_C"/>
</dbReference>
<feature type="region of interest" description="Disordered" evidence="2">
    <location>
        <begin position="153"/>
        <end position="192"/>
    </location>
</feature>
<name>A0A9Q0MEH6_BLOTA</name>
<feature type="region of interest" description="Disordered" evidence="2">
    <location>
        <begin position="249"/>
        <end position="274"/>
    </location>
</feature>
<dbReference type="PANTHER" id="PTHR13199">
    <property type="entry name" value="GH03947P"/>
    <property type="match status" value="1"/>
</dbReference>
<dbReference type="Proteomes" id="UP001142055">
    <property type="component" value="Chromosome 1"/>
</dbReference>
<evidence type="ECO:0000313" key="4">
    <source>
        <dbReference type="EMBL" id="KAJ6224014.1"/>
    </source>
</evidence>
<reference evidence="4" key="1">
    <citation type="submission" date="2022-12" db="EMBL/GenBank/DDBJ databases">
        <title>Genome assemblies of Blomia tropicalis.</title>
        <authorList>
            <person name="Cui Y."/>
        </authorList>
    </citation>
    <scope>NUCLEOTIDE SEQUENCE</scope>
    <source>
        <tissue evidence="4">Adult mites</tissue>
    </source>
</reference>
<evidence type="ECO:0000256" key="1">
    <source>
        <dbReference type="ARBA" id="ARBA00034497"/>
    </source>
</evidence>
<feature type="compositionally biased region" description="Acidic residues" evidence="2">
    <location>
        <begin position="255"/>
        <end position="274"/>
    </location>
</feature>
<feature type="domain" description="Atos-like conserved" evidence="3">
    <location>
        <begin position="462"/>
        <end position="524"/>
    </location>
</feature>
<evidence type="ECO:0000313" key="5">
    <source>
        <dbReference type="Proteomes" id="UP001142055"/>
    </source>
</evidence>
<feature type="compositionally biased region" description="Acidic residues" evidence="2">
    <location>
        <begin position="153"/>
        <end position="165"/>
    </location>
</feature>
<dbReference type="EMBL" id="JAPWDV010000001">
    <property type="protein sequence ID" value="KAJ6224014.1"/>
    <property type="molecule type" value="Genomic_DNA"/>
</dbReference>
<feature type="compositionally biased region" description="Low complexity" evidence="2">
    <location>
        <begin position="175"/>
        <end position="192"/>
    </location>
</feature>
<comment type="caution">
    <text evidence="4">The sequence shown here is derived from an EMBL/GenBank/DDBJ whole genome shotgun (WGS) entry which is preliminary data.</text>
</comment>
<protein>
    <recommendedName>
        <fullName evidence="3">Atos-like conserved domain-containing protein</fullName>
    </recommendedName>
</protein>
<dbReference type="AlphaFoldDB" id="A0A9Q0MEH6"/>
<keyword evidence="5" id="KW-1185">Reference proteome</keyword>
<dbReference type="InterPro" id="IPR025261">
    <property type="entry name" value="Atos-like_cons_dom"/>
</dbReference>
<accession>A0A9Q0MEH6</accession>
<sequence>MHQNDKDDQSMANGQWRTMANNNCGSNGSTFNSNTLPLISRSSIKRPFSLASEREHYRDQQQSQQTSIREHFRTARGTFRSRSKTIHSDTIRSFQYRDLFGIPNNPHGTATTTSDHRTTIRGLFDSYQRLNRGLNADKKPHLVLQDEAMVVDEEDDDDDDDDDDHGQEVHKSRGSTKSGTNNTTTLTTQSSAKSTIINGKVCTTTSTTSANATIGLDCNSNPTTTLFHHSPINAKSRVNFLLSKQSNSNNKLQWTDDDDEGEEEDEEEEDDDDEVIEQIPPHQKQQKQSLFHGKCDQKSIEIKDVKDEHNLKPQIQSSTTATSLSPLDELSSIKFNKQQQNVISSSTSNSIINNIQTNFPSSSAVVAASVSTHIPTEAEKAQFQRSLDSATSLVFHRRSGLPLTSSPAPIRKSGTSFDFDSSLTSVNAIKKALFQKESDVRDSIYSLRSRINLTTPTTTSTLLGNFEESVLNGRLEPASIVNGFTAEIGASGTFCPKHRTLPVTVFFYALQDSDKGEKISSPYLGHINLGPKGYHVPRQGTVQVTLFNPNGTVVKMFVVRYNLSDMPPNSRTFLRQRTLFMPSDATEHHADNRKWLRYLIHLRFQSSKSGRIRLHTDIRILVFRKHDLDVATLNGGVPYELRSFVQMPSNPKYSKNIIKP</sequence>
<dbReference type="Pfam" id="PF13889">
    <property type="entry name" value="Chromosome_seg"/>
    <property type="match status" value="1"/>
</dbReference>
<dbReference type="SMART" id="SM01177">
    <property type="entry name" value="DUF4210"/>
    <property type="match status" value="1"/>
</dbReference>
<comment type="similarity">
    <text evidence="1">Belongs to the ATOS family.</text>
</comment>
<dbReference type="InterPro" id="IPR051506">
    <property type="entry name" value="ATOS_Transcription_Regulators"/>
</dbReference>
<dbReference type="Pfam" id="PF13915">
    <property type="entry name" value="DUF4210"/>
    <property type="match status" value="1"/>
</dbReference>
<organism evidence="4 5">
    <name type="scientific">Blomia tropicalis</name>
    <name type="common">Mite</name>
    <dbReference type="NCBI Taxonomy" id="40697"/>
    <lineage>
        <taxon>Eukaryota</taxon>
        <taxon>Metazoa</taxon>
        <taxon>Ecdysozoa</taxon>
        <taxon>Arthropoda</taxon>
        <taxon>Chelicerata</taxon>
        <taxon>Arachnida</taxon>
        <taxon>Acari</taxon>
        <taxon>Acariformes</taxon>
        <taxon>Sarcoptiformes</taxon>
        <taxon>Astigmata</taxon>
        <taxon>Glycyphagoidea</taxon>
        <taxon>Echimyopodidae</taxon>
        <taxon>Blomia</taxon>
    </lineage>
</organism>
<gene>
    <name evidence="4" type="ORF">RDWZM_002559</name>
</gene>